<dbReference type="PANTHER" id="PTHR11070:SF2">
    <property type="entry name" value="ATP-DEPENDENT DNA HELICASE SRS2"/>
    <property type="match status" value="1"/>
</dbReference>
<dbReference type="PROSITE" id="PS51198">
    <property type="entry name" value="UVRD_HELICASE_ATP_BIND"/>
    <property type="match status" value="1"/>
</dbReference>
<dbReference type="PROSITE" id="PS51217">
    <property type="entry name" value="UVRD_HELICASE_CTER"/>
    <property type="match status" value="1"/>
</dbReference>
<name>A0ABM9N7G1_9RICK</name>
<reference evidence="13 14" key="1">
    <citation type="submission" date="2024-01" db="EMBL/GenBank/DDBJ databases">
        <authorList>
            <person name="Kunselman E."/>
        </authorList>
    </citation>
    <scope>NUCLEOTIDE SEQUENCE [LARGE SCALE GENOMIC DNA]</scope>
    <source>
        <strain evidence="13">2 abalone samples</strain>
    </source>
</reference>
<dbReference type="Pfam" id="PF00580">
    <property type="entry name" value="UvrD-helicase"/>
    <property type="match status" value="1"/>
</dbReference>
<evidence type="ECO:0000259" key="12">
    <source>
        <dbReference type="PROSITE" id="PS51217"/>
    </source>
</evidence>
<keyword evidence="14" id="KW-1185">Reference proteome</keyword>
<feature type="binding site" evidence="10">
    <location>
        <begin position="15"/>
        <end position="22"/>
    </location>
    <ligand>
        <name>ATP</name>
        <dbReference type="ChEBI" id="CHEBI:30616"/>
    </ligand>
</feature>
<evidence type="ECO:0000256" key="10">
    <source>
        <dbReference type="PROSITE-ProRule" id="PRU00560"/>
    </source>
</evidence>
<keyword evidence="2 10" id="KW-0378">Hydrolase</keyword>
<keyword evidence="5" id="KW-0413">Isomerase</keyword>
<evidence type="ECO:0000256" key="7">
    <source>
        <dbReference type="ARBA" id="ARBA00034808"/>
    </source>
</evidence>
<comment type="catalytic activity">
    <reaction evidence="6">
        <text>Couples ATP hydrolysis with the unwinding of duplex DNA by translocating in the 3'-5' direction.</text>
        <dbReference type="EC" id="5.6.2.4"/>
    </reaction>
</comment>
<dbReference type="SUPFAM" id="SSF52540">
    <property type="entry name" value="P-loop containing nucleoside triphosphate hydrolases"/>
    <property type="match status" value="1"/>
</dbReference>
<organism evidence="13 14">
    <name type="scientific">Candidatus Xenohaliotis californiensis</name>
    <dbReference type="NCBI Taxonomy" id="84677"/>
    <lineage>
        <taxon>Bacteria</taxon>
        <taxon>Pseudomonadati</taxon>
        <taxon>Pseudomonadota</taxon>
        <taxon>Alphaproteobacteria</taxon>
        <taxon>Rickettsiales</taxon>
        <taxon>Anaplasmataceae</taxon>
        <taxon>Candidatus Xenohaliotis</taxon>
    </lineage>
</organism>
<protein>
    <recommendedName>
        <fullName evidence="7">DNA 3'-5' helicase</fullName>
        <ecNumber evidence="7">5.6.2.4</ecNumber>
    </recommendedName>
    <alternativeName>
        <fullName evidence="8">DNA 3'-5' helicase II</fullName>
    </alternativeName>
</protein>
<evidence type="ECO:0000256" key="9">
    <source>
        <dbReference type="ARBA" id="ARBA00048988"/>
    </source>
</evidence>
<evidence type="ECO:0000313" key="13">
    <source>
        <dbReference type="EMBL" id="CAK8162544.1"/>
    </source>
</evidence>
<dbReference type="Pfam" id="PF13361">
    <property type="entry name" value="UvrD_C"/>
    <property type="match status" value="1"/>
</dbReference>
<dbReference type="InterPro" id="IPR027417">
    <property type="entry name" value="P-loop_NTPase"/>
</dbReference>
<keyword evidence="3 10" id="KW-0347">Helicase</keyword>
<dbReference type="EC" id="5.6.2.4" evidence="7"/>
<comment type="catalytic activity">
    <reaction evidence="9">
        <text>ATP + H2O = ADP + phosphate + H(+)</text>
        <dbReference type="Rhea" id="RHEA:13065"/>
        <dbReference type="ChEBI" id="CHEBI:15377"/>
        <dbReference type="ChEBI" id="CHEBI:15378"/>
        <dbReference type="ChEBI" id="CHEBI:30616"/>
        <dbReference type="ChEBI" id="CHEBI:43474"/>
        <dbReference type="ChEBI" id="CHEBI:456216"/>
        <dbReference type="EC" id="5.6.2.4"/>
    </reaction>
</comment>
<evidence type="ECO:0000259" key="11">
    <source>
        <dbReference type="PROSITE" id="PS51198"/>
    </source>
</evidence>
<evidence type="ECO:0000256" key="2">
    <source>
        <dbReference type="ARBA" id="ARBA00022801"/>
    </source>
</evidence>
<comment type="caution">
    <text evidence="13">The sequence shown here is derived from an EMBL/GenBank/DDBJ whole genome shotgun (WGS) entry which is preliminary data.</text>
</comment>
<dbReference type="Gene3D" id="3.40.50.300">
    <property type="entry name" value="P-loop containing nucleotide triphosphate hydrolases"/>
    <property type="match status" value="4"/>
</dbReference>
<evidence type="ECO:0000313" key="14">
    <source>
        <dbReference type="Proteomes" id="UP001314181"/>
    </source>
</evidence>
<evidence type="ECO:0000256" key="1">
    <source>
        <dbReference type="ARBA" id="ARBA00022741"/>
    </source>
</evidence>
<dbReference type="EMBL" id="CAWVOK010000009">
    <property type="protein sequence ID" value="CAK8162544.1"/>
    <property type="molecule type" value="Genomic_DNA"/>
</dbReference>
<dbReference type="InterPro" id="IPR014017">
    <property type="entry name" value="DNA_helicase_UvrD-like_C"/>
</dbReference>
<proteinExistence type="predicted"/>
<keyword evidence="4 10" id="KW-0067">ATP-binding</keyword>
<dbReference type="Proteomes" id="UP001314181">
    <property type="component" value="Unassembled WGS sequence"/>
</dbReference>
<evidence type="ECO:0000256" key="6">
    <source>
        <dbReference type="ARBA" id="ARBA00034617"/>
    </source>
</evidence>
<dbReference type="InterPro" id="IPR014016">
    <property type="entry name" value="UvrD-like_ATP-bd"/>
</dbReference>
<keyword evidence="1 10" id="KW-0547">Nucleotide-binding</keyword>
<gene>
    <name evidence="13" type="ORF">CAXC1_180052</name>
</gene>
<evidence type="ECO:0000256" key="3">
    <source>
        <dbReference type="ARBA" id="ARBA00022806"/>
    </source>
</evidence>
<accession>A0ABM9N7G1</accession>
<sequence length="846" mass="98149">MEYDNFFLENYWINASAGSGKTTKLINRIWQLLLLNNDQRILCITFTNAAAEEMQERIMHSMHKWSYCDNAQLKESVYFIFSDISLEIDSVFLNNMMNKAQLLWFNRKDKNIEIKTIHSFCNNILHNYAIDLGISPSFGIMDEVKSKIFLQEAFNEYISHTNKNIANCSQRDILLATQNIISSCSTWDIDVLHDKAIKKLRELFHVEQFPEHDIYTEDILDFIKHSLINKYYNADNFKLRNTKNSKFIDDNLEKIENWFAGDKLLLLSDYKNIFLRKDGDVRSNPCKKNDPVYDWVMDEQSKIKRLNDILIRFDDYAYGRNIINLSFDLLHRMQNKKKRLGIFSYNDLIALMNYALNDFSGCDGIKYDINKDFDHILIDEAQDNSLEQWNIIRAITEDFFCGEGTSRNKTLFVVGDVKQSIYSFQGAKPDAFIYNKEFFIQKANESNRSLCVAESYDCYRCDSEIINLVNMILKNDNLRKAITFSEKNVQQKSLSNGVGSVVLERISGANDTSYGLGNFWHAKPSDTDSIRVLMDKVANDIKNYIEDGVIYNNLGESRSPEYKDVLILVRKRGKYVNFLIASLNRFSIPYLLAYDTSLKDSVPINDLLNLCYMCLNPSDNLSLCIALKSPLFGYSEVNIMELYNVDFDLLRYSSKDYNIVLQLRRFAHLLSPYDFFCKILFSFDLMEKFAKCFGVDVYYVIDKFLEMVFSWEKVGIVTLGHLMKFIDNNDFKISRADTDNRVKISTVHGAKGKEAPLVIVIPEGVAGWGSDDPIKIDNGVPISVHGLSDVMTRIRKKFVDFDIEEDLRLLYVALTRAKHELRVYALDTNSNLSSRKKNWFEWLSVS</sequence>
<evidence type="ECO:0000256" key="4">
    <source>
        <dbReference type="ARBA" id="ARBA00022840"/>
    </source>
</evidence>
<evidence type="ECO:0000256" key="5">
    <source>
        <dbReference type="ARBA" id="ARBA00023235"/>
    </source>
</evidence>
<evidence type="ECO:0000256" key="8">
    <source>
        <dbReference type="ARBA" id="ARBA00034923"/>
    </source>
</evidence>
<feature type="domain" description="UvrD-like helicase ATP-binding" evidence="11">
    <location>
        <begin position="1"/>
        <end position="462"/>
    </location>
</feature>
<dbReference type="RefSeq" id="WP_338363662.1">
    <property type="nucleotide sequence ID" value="NZ_CAWVOK010000009.1"/>
</dbReference>
<dbReference type="InterPro" id="IPR000212">
    <property type="entry name" value="DNA_helicase_UvrD/REP"/>
</dbReference>
<dbReference type="PANTHER" id="PTHR11070">
    <property type="entry name" value="UVRD / RECB / PCRA DNA HELICASE FAMILY MEMBER"/>
    <property type="match status" value="1"/>
</dbReference>
<feature type="domain" description="UvrD-like helicase C-terminal" evidence="12">
    <location>
        <begin position="480"/>
        <end position="752"/>
    </location>
</feature>